<name>A0A8H3NNH5_9EURO</name>
<proteinExistence type="predicted"/>
<dbReference type="EMBL" id="BLKC01000026">
    <property type="protein sequence ID" value="GFF35399.1"/>
    <property type="molecule type" value="Genomic_DNA"/>
</dbReference>
<sequence length="198" mass="21484">MISSTIFTNVVIGDPACSCTTRPSTAPDAIKGDYIAEASLANHAVEIKSSTGPGWVPTAWNGLQQTFEVDGEKRNKIVINGGAINPRGLAEETHELSKEKGVYLTVAYVHGDNAIHKAQRITEDIKSGALTHLDGHNENVHLAKDSLGFLDPPEPMPVVCANACLGHRAVKAGLDQGVDIMEWHSYWNREIDQAHRVR</sequence>
<protein>
    <recommendedName>
        <fullName evidence="1">Acyclic terpene utilisation N-terminal domain-containing protein</fullName>
    </recommendedName>
</protein>
<reference evidence="2 3" key="1">
    <citation type="submission" date="2020-01" db="EMBL/GenBank/DDBJ databases">
        <title>Draft genome sequence of Aspergillus udagawae IFM 46972.</title>
        <authorList>
            <person name="Takahashi H."/>
            <person name="Yaguchi T."/>
        </authorList>
    </citation>
    <scope>NUCLEOTIDE SEQUENCE [LARGE SCALE GENOMIC DNA]</scope>
    <source>
        <strain evidence="2 3">IFM 46972</strain>
    </source>
</reference>
<comment type="caution">
    <text evidence="2">The sequence shown here is derived from an EMBL/GenBank/DDBJ whole genome shotgun (WGS) entry which is preliminary data.</text>
</comment>
<accession>A0A8H3NNH5</accession>
<evidence type="ECO:0000259" key="1">
    <source>
        <dbReference type="Pfam" id="PF07287"/>
    </source>
</evidence>
<gene>
    <name evidence="2" type="ORF">IFM46972_04538</name>
</gene>
<evidence type="ECO:0000313" key="2">
    <source>
        <dbReference type="EMBL" id="GFF35399.1"/>
    </source>
</evidence>
<dbReference type="PANTHER" id="PTHR47585">
    <property type="match status" value="1"/>
</dbReference>
<dbReference type="AlphaFoldDB" id="A0A8H3NNH5"/>
<dbReference type="Pfam" id="PF07287">
    <property type="entry name" value="AtuA"/>
    <property type="match status" value="1"/>
</dbReference>
<evidence type="ECO:0000313" key="3">
    <source>
        <dbReference type="Proteomes" id="UP000465221"/>
    </source>
</evidence>
<dbReference type="InterPro" id="IPR010839">
    <property type="entry name" value="AtuA_N"/>
</dbReference>
<feature type="domain" description="Acyclic terpene utilisation N-terminal" evidence="1">
    <location>
        <begin position="26"/>
        <end position="180"/>
    </location>
</feature>
<dbReference type="Proteomes" id="UP000465221">
    <property type="component" value="Unassembled WGS sequence"/>
</dbReference>
<dbReference type="PANTHER" id="PTHR47585:SF1">
    <property type="entry name" value="DUF1446 DOMAIN-CONTAINING PROTEIN"/>
    <property type="match status" value="1"/>
</dbReference>
<organism evidence="2 3">
    <name type="scientific">Aspergillus udagawae</name>
    <dbReference type="NCBI Taxonomy" id="91492"/>
    <lineage>
        <taxon>Eukaryota</taxon>
        <taxon>Fungi</taxon>
        <taxon>Dikarya</taxon>
        <taxon>Ascomycota</taxon>
        <taxon>Pezizomycotina</taxon>
        <taxon>Eurotiomycetes</taxon>
        <taxon>Eurotiomycetidae</taxon>
        <taxon>Eurotiales</taxon>
        <taxon>Aspergillaceae</taxon>
        <taxon>Aspergillus</taxon>
        <taxon>Aspergillus subgen. Fumigati</taxon>
    </lineage>
</organism>